<protein>
    <submittedName>
        <fullName evidence="4">DNA/RNA non-specific endonuclease</fullName>
    </submittedName>
</protein>
<evidence type="ECO:0000256" key="1">
    <source>
        <dbReference type="SAM" id="Phobius"/>
    </source>
</evidence>
<accession>A0ABW3WP20</accession>
<feature type="domain" description="ENPP1-3/EXOG-like endonuclease/phosphodiesterase" evidence="2">
    <location>
        <begin position="56"/>
        <end position="248"/>
    </location>
</feature>
<name>A0ABW3WP20_9FLAO</name>
<dbReference type="InterPro" id="IPR044925">
    <property type="entry name" value="His-Me_finger_sf"/>
</dbReference>
<feature type="domain" description="DNA/RNA non-specific endonuclease/pyrophosphatase/phosphodiesterase" evidence="3">
    <location>
        <begin position="55"/>
        <end position="248"/>
    </location>
</feature>
<dbReference type="EMBL" id="JBHTMV010000003">
    <property type="protein sequence ID" value="MFD1293431.1"/>
    <property type="molecule type" value="Genomic_DNA"/>
</dbReference>
<evidence type="ECO:0000259" key="2">
    <source>
        <dbReference type="SMART" id="SM00477"/>
    </source>
</evidence>
<dbReference type="InterPro" id="IPR044929">
    <property type="entry name" value="DNA/RNA_non-sp_Endonuclease_sf"/>
</dbReference>
<dbReference type="PANTHER" id="PTHR13966:SF5">
    <property type="entry name" value="ENDONUCLEASE G, MITOCHONDRIAL"/>
    <property type="match status" value="1"/>
</dbReference>
<sequence length="265" mass="30718">MRNRKFIYTLISVAFAVGFYIYDNYYAADTSNTNSAQNTSTSAFLPSSTTGVIARHNFYTVSYNENFEQAEWVAYELESSHIKSANFKRPYFVEDPQISTKSASYRNYKNSGYNKGHLCPAGDRKFSKEAFDETFLMSNVTPQIYEFNGGIWNRLEQKTRYWAKKYKKLYVVTGGVLEPNLKTIGSENVAVPNYFYKIILDYQEPEIKAIAFLMPHKKSEKALYKYVVSIDEIEKLTGIDFFPELDDSLEDKLEKSNSYANWSFR</sequence>
<dbReference type="Gene3D" id="3.40.570.10">
    <property type="entry name" value="Extracellular Endonuclease, subunit A"/>
    <property type="match status" value="1"/>
</dbReference>
<keyword evidence="5" id="KW-1185">Reference proteome</keyword>
<keyword evidence="1" id="KW-0472">Membrane</keyword>
<dbReference type="InterPro" id="IPR040255">
    <property type="entry name" value="Non-specific_endonuclease"/>
</dbReference>
<keyword evidence="4" id="KW-0378">Hydrolase</keyword>
<dbReference type="SUPFAM" id="SSF54060">
    <property type="entry name" value="His-Me finger endonucleases"/>
    <property type="match status" value="1"/>
</dbReference>
<dbReference type="Pfam" id="PF01223">
    <property type="entry name" value="Endonuclease_NS"/>
    <property type="match status" value="1"/>
</dbReference>
<dbReference type="RefSeq" id="WP_386808630.1">
    <property type="nucleotide sequence ID" value="NZ_JBHTMV010000003.1"/>
</dbReference>
<dbReference type="CDD" id="cd00091">
    <property type="entry name" value="NUC"/>
    <property type="match status" value="1"/>
</dbReference>
<gene>
    <name evidence="4" type="ORF">ACFQ5N_06245</name>
</gene>
<organism evidence="4 5">
    <name type="scientific">Lutibacter holmesii</name>
    <dbReference type="NCBI Taxonomy" id="1137985"/>
    <lineage>
        <taxon>Bacteria</taxon>
        <taxon>Pseudomonadati</taxon>
        <taxon>Bacteroidota</taxon>
        <taxon>Flavobacteriia</taxon>
        <taxon>Flavobacteriales</taxon>
        <taxon>Flavobacteriaceae</taxon>
        <taxon>Lutibacter</taxon>
    </lineage>
</organism>
<feature type="transmembrane region" description="Helical" evidence="1">
    <location>
        <begin position="7"/>
        <end position="27"/>
    </location>
</feature>
<evidence type="ECO:0000313" key="5">
    <source>
        <dbReference type="Proteomes" id="UP001597241"/>
    </source>
</evidence>
<reference evidence="5" key="1">
    <citation type="journal article" date="2019" name="Int. J. Syst. Evol. Microbiol.">
        <title>The Global Catalogue of Microorganisms (GCM) 10K type strain sequencing project: providing services to taxonomists for standard genome sequencing and annotation.</title>
        <authorList>
            <consortium name="The Broad Institute Genomics Platform"/>
            <consortium name="The Broad Institute Genome Sequencing Center for Infectious Disease"/>
            <person name="Wu L."/>
            <person name="Ma J."/>
        </authorList>
    </citation>
    <scope>NUCLEOTIDE SEQUENCE [LARGE SCALE GENOMIC DNA]</scope>
    <source>
        <strain evidence="5">CCUG 62221</strain>
    </source>
</reference>
<dbReference type="GO" id="GO:0004519">
    <property type="term" value="F:endonuclease activity"/>
    <property type="evidence" value="ECO:0007669"/>
    <property type="project" value="UniProtKB-KW"/>
</dbReference>
<proteinExistence type="predicted"/>
<comment type="caution">
    <text evidence="4">The sequence shown here is derived from an EMBL/GenBank/DDBJ whole genome shotgun (WGS) entry which is preliminary data.</text>
</comment>
<dbReference type="InterPro" id="IPR001604">
    <property type="entry name" value="Endo_G_ENPP1-like_dom"/>
</dbReference>
<dbReference type="InterPro" id="IPR020821">
    <property type="entry name" value="ENPP1-3/EXOG-like_nuc-like"/>
</dbReference>
<keyword evidence="4" id="KW-0540">Nuclease</keyword>
<evidence type="ECO:0000259" key="3">
    <source>
        <dbReference type="SMART" id="SM00892"/>
    </source>
</evidence>
<dbReference type="SMART" id="SM00477">
    <property type="entry name" value="NUC"/>
    <property type="match status" value="1"/>
</dbReference>
<keyword evidence="1" id="KW-0812">Transmembrane</keyword>
<dbReference type="SMART" id="SM00892">
    <property type="entry name" value="Endonuclease_NS"/>
    <property type="match status" value="1"/>
</dbReference>
<evidence type="ECO:0000313" key="4">
    <source>
        <dbReference type="EMBL" id="MFD1293431.1"/>
    </source>
</evidence>
<dbReference type="Proteomes" id="UP001597241">
    <property type="component" value="Unassembled WGS sequence"/>
</dbReference>
<keyword evidence="4" id="KW-0255">Endonuclease</keyword>
<dbReference type="PANTHER" id="PTHR13966">
    <property type="entry name" value="ENDONUCLEASE RELATED"/>
    <property type="match status" value="1"/>
</dbReference>
<keyword evidence="1" id="KW-1133">Transmembrane helix</keyword>